<keyword evidence="3" id="KW-0716">Sensory transduction</keyword>
<dbReference type="GO" id="GO:0004930">
    <property type="term" value="F:G protein-coupled receptor activity"/>
    <property type="evidence" value="ECO:0007669"/>
    <property type="project" value="UniProtKB-KW"/>
</dbReference>
<name>A0A6G0I8G1_LARCR</name>
<evidence type="ECO:0000256" key="11">
    <source>
        <dbReference type="ARBA" id="ARBA00023180"/>
    </source>
</evidence>
<feature type="transmembrane region" description="Helical" evidence="13">
    <location>
        <begin position="78"/>
        <end position="102"/>
    </location>
</feature>
<dbReference type="InterPro" id="IPR052921">
    <property type="entry name" value="GPCR1_Superfamily_Member"/>
</dbReference>
<keyword evidence="16" id="KW-1185">Reference proteome</keyword>
<dbReference type="SUPFAM" id="SSF81321">
    <property type="entry name" value="Family A G protein-coupled receptor-like"/>
    <property type="match status" value="1"/>
</dbReference>
<keyword evidence="11" id="KW-0325">Glycoprotein</keyword>
<evidence type="ECO:0000256" key="5">
    <source>
        <dbReference type="ARBA" id="ARBA00022725"/>
    </source>
</evidence>
<feature type="transmembrane region" description="Helical" evidence="13">
    <location>
        <begin position="148"/>
        <end position="176"/>
    </location>
</feature>
<protein>
    <submittedName>
        <fullName evidence="15">Olfactory receptor 52N2 Olfactory receptor OR11-57</fullName>
    </submittedName>
</protein>
<accession>A0A6G0I8G1</accession>
<evidence type="ECO:0000256" key="1">
    <source>
        <dbReference type="ARBA" id="ARBA00004651"/>
    </source>
</evidence>
<reference evidence="15 16" key="1">
    <citation type="submission" date="2019-07" db="EMBL/GenBank/DDBJ databases">
        <title>Chromosome genome assembly for large yellow croaker.</title>
        <authorList>
            <person name="Xiao S."/>
        </authorList>
    </citation>
    <scope>NUCLEOTIDE SEQUENCE [LARGE SCALE GENOMIC DNA]</scope>
    <source>
        <strain evidence="15">JMULYC20181020</strain>
        <tissue evidence="15">Muscle</tissue>
    </source>
</reference>
<proteinExistence type="predicted"/>
<feature type="transmembrane region" description="Helical" evidence="13">
    <location>
        <begin position="295"/>
        <end position="316"/>
    </location>
</feature>
<evidence type="ECO:0000256" key="13">
    <source>
        <dbReference type="SAM" id="Phobius"/>
    </source>
</evidence>
<evidence type="ECO:0000313" key="16">
    <source>
        <dbReference type="Proteomes" id="UP000424527"/>
    </source>
</evidence>
<evidence type="ECO:0000256" key="12">
    <source>
        <dbReference type="ARBA" id="ARBA00023224"/>
    </source>
</evidence>
<evidence type="ECO:0000256" key="9">
    <source>
        <dbReference type="ARBA" id="ARBA00023157"/>
    </source>
</evidence>
<dbReference type="PANTHER" id="PTHR26451:SF109">
    <property type="entry name" value="ODORANT RECEPTOR-RELATED"/>
    <property type="match status" value="1"/>
</dbReference>
<evidence type="ECO:0000256" key="3">
    <source>
        <dbReference type="ARBA" id="ARBA00022606"/>
    </source>
</evidence>
<comment type="caution">
    <text evidence="15">The sequence shown here is derived from an EMBL/GenBank/DDBJ whole genome shotgun (WGS) entry which is preliminary data.</text>
</comment>
<feature type="transmembrane region" description="Helical" evidence="13">
    <location>
        <begin position="197"/>
        <end position="218"/>
    </location>
</feature>
<keyword evidence="12" id="KW-0807">Transducer</keyword>
<feature type="transmembrane region" description="Helical" evidence="13">
    <location>
        <begin position="252"/>
        <end position="274"/>
    </location>
</feature>
<keyword evidence="10 15" id="KW-0675">Receptor</keyword>
<dbReference type="AlphaFoldDB" id="A0A6G0I8G1"/>
<evidence type="ECO:0000256" key="8">
    <source>
        <dbReference type="ARBA" id="ARBA00023136"/>
    </source>
</evidence>
<keyword evidence="8 13" id="KW-0472">Membrane</keyword>
<evidence type="ECO:0000256" key="7">
    <source>
        <dbReference type="ARBA" id="ARBA00023040"/>
    </source>
</evidence>
<keyword evidence="5" id="KW-0552">Olfaction</keyword>
<dbReference type="PANTHER" id="PTHR26451">
    <property type="entry name" value="G_PROTEIN_RECEP_F1_2 DOMAIN-CONTAINING PROTEIN"/>
    <property type="match status" value="1"/>
</dbReference>
<dbReference type="PROSITE" id="PS50262">
    <property type="entry name" value="G_PROTEIN_RECEP_F1_2"/>
    <property type="match status" value="1"/>
</dbReference>
<dbReference type="GO" id="GO:0005549">
    <property type="term" value="F:odorant binding"/>
    <property type="evidence" value="ECO:0007669"/>
    <property type="project" value="TreeGrafter"/>
</dbReference>
<keyword evidence="7" id="KW-0297">G-protein coupled receptor</keyword>
<dbReference type="Gene3D" id="1.20.1070.10">
    <property type="entry name" value="Rhodopsin 7-helix transmembrane proteins"/>
    <property type="match status" value="1"/>
</dbReference>
<evidence type="ECO:0000256" key="6">
    <source>
        <dbReference type="ARBA" id="ARBA00022989"/>
    </source>
</evidence>
<dbReference type="Pfam" id="PF13853">
    <property type="entry name" value="7tm_4"/>
    <property type="match status" value="1"/>
</dbReference>
<dbReference type="InterPro" id="IPR000725">
    <property type="entry name" value="Olfact_rcpt"/>
</dbReference>
<keyword evidence="4 13" id="KW-0812">Transmembrane</keyword>
<dbReference type="PRINTS" id="PR00245">
    <property type="entry name" value="OLFACTORYR"/>
</dbReference>
<sequence length="349" mass="39304">MLVSGMILITLHRFPQYAEYRKISAILFNVVPGSLNPVIYGLQSKEIYKRSSLCRMENETFNADIIMIEGLKVSPQSYISSFIVLLTIYIFIMVSNISLVVLISMERSLHEPMYMLFCNMSINDVFGATVIIPRLLSEVFTPITERSIHYIDCAIQAFACHFHAGTSHAVLIIMAFDRYVAICNPLRYATIMTNRMLVKLSMGAWVVPFILVAIVMGLTLRLTRCRRVIINPFCDNPSLFKLSCQNLLINHIYGLASAAIVLGSSLCSITLTYLRVTMVCLRNKNKALNSRALQTCATHLAVYLIMLVSSFTPMIMHRQPEWADNGKVASVLFHVIPPGPEPHHLWAPV</sequence>
<evidence type="ECO:0000256" key="10">
    <source>
        <dbReference type="ARBA" id="ARBA00023170"/>
    </source>
</evidence>
<dbReference type="InterPro" id="IPR017452">
    <property type="entry name" value="GPCR_Rhodpsn_7TM"/>
</dbReference>
<comment type="subcellular location">
    <subcellularLocation>
        <location evidence="1">Cell membrane</location>
        <topology evidence="1">Multi-pass membrane protein</topology>
    </subcellularLocation>
</comment>
<evidence type="ECO:0000256" key="2">
    <source>
        <dbReference type="ARBA" id="ARBA00022475"/>
    </source>
</evidence>
<evidence type="ECO:0000256" key="4">
    <source>
        <dbReference type="ARBA" id="ARBA00022692"/>
    </source>
</evidence>
<dbReference type="EMBL" id="REGW02000013">
    <property type="protein sequence ID" value="KAE8287765.1"/>
    <property type="molecule type" value="Genomic_DNA"/>
</dbReference>
<gene>
    <name evidence="15" type="ORF">D5F01_LYC13822</name>
</gene>
<keyword evidence="6 13" id="KW-1133">Transmembrane helix</keyword>
<evidence type="ECO:0000313" key="15">
    <source>
        <dbReference type="EMBL" id="KAE8287765.1"/>
    </source>
</evidence>
<dbReference type="GO" id="GO:0005886">
    <property type="term" value="C:plasma membrane"/>
    <property type="evidence" value="ECO:0007669"/>
    <property type="project" value="UniProtKB-SubCell"/>
</dbReference>
<keyword evidence="2" id="KW-1003">Cell membrane</keyword>
<feature type="domain" description="G-protein coupled receptors family 1 profile" evidence="14">
    <location>
        <begin position="95"/>
        <end position="305"/>
    </location>
</feature>
<keyword evidence="9" id="KW-1015">Disulfide bond</keyword>
<evidence type="ECO:0000259" key="14">
    <source>
        <dbReference type="PROSITE" id="PS50262"/>
    </source>
</evidence>
<dbReference type="FunFam" id="1.20.1070.10:FF:000024">
    <property type="entry name" value="Olfactory receptor"/>
    <property type="match status" value="1"/>
</dbReference>
<dbReference type="GO" id="GO:0004984">
    <property type="term" value="F:olfactory receptor activity"/>
    <property type="evidence" value="ECO:0007669"/>
    <property type="project" value="InterPro"/>
</dbReference>
<organism evidence="15 16">
    <name type="scientific">Larimichthys crocea</name>
    <name type="common">Large yellow croaker</name>
    <name type="synonym">Pseudosciaena crocea</name>
    <dbReference type="NCBI Taxonomy" id="215358"/>
    <lineage>
        <taxon>Eukaryota</taxon>
        <taxon>Metazoa</taxon>
        <taxon>Chordata</taxon>
        <taxon>Craniata</taxon>
        <taxon>Vertebrata</taxon>
        <taxon>Euteleostomi</taxon>
        <taxon>Actinopterygii</taxon>
        <taxon>Neopterygii</taxon>
        <taxon>Teleostei</taxon>
        <taxon>Neoteleostei</taxon>
        <taxon>Acanthomorphata</taxon>
        <taxon>Eupercaria</taxon>
        <taxon>Sciaenidae</taxon>
        <taxon>Larimichthys</taxon>
    </lineage>
</organism>
<dbReference type="Proteomes" id="UP000424527">
    <property type="component" value="Unassembled WGS sequence"/>
</dbReference>